<evidence type="ECO:0000256" key="7">
    <source>
        <dbReference type="ARBA" id="ARBA00023136"/>
    </source>
</evidence>
<comment type="similarity">
    <text evidence="2">Belongs to the major facilitator superfamily.</text>
</comment>
<comment type="subcellular location">
    <subcellularLocation>
        <location evidence="1">Endomembrane system</location>
        <topology evidence="1">Multi-pass membrane protein</topology>
    </subcellularLocation>
</comment>
<feature type="transmembrane region" description="Helical" evidence="9">
    <location>
        <begin position="92"/>
        <end position="115"/>
    </location>
</feature>
<feature type="transmembrane region" description="Helical" evidence="9">
    <location>
        <begin position="304"/>
        <end position="321"/>
    </location>
</feature>
<reference evidence="10" key="1">
    <citation type="journal article" date="2019" name="Front. Microbiol.">
        <title>An Overview of Genes From Cyberlindnera americana, a Symbiont Yeast Isolated From the Gut of the Bark Beetle Dendroctonus rhizophagus (Curculionidae: Scolytinae), Involved in the Detoxification Process Using Genome and Transcriptome Data.</title>
        <authorList>
            <person name="Soto-Robles L.V."/>
            <person name="Torres-Banda V."/>
            <person name="Rivera-Orduna F.N."/>
            <person name="Curiel-Quesada E."/>
            <person name="Hidalgo-Lara M.E."/>
            <person name="Zuniga G."/>
        </authorList>
    </citation>
    <scope>NUCLEOTIDE SEQUENCE</scope>
    <source>
        <strain evidence="10">ChDrAdgY46</strain>
    </source>
</reference>
<dbReference type="GO" id="GO:0015343">
    <property type="term" value="F:siderophore-iron transmembrane transporter activity"/>
    <property type="evidence" value="ECO:0007669"/>
    <property type="project" value="TreeGrafter"/>
</dbReference>
<feature type="transmembrane region" description="Helical" evidence="9">
    <location>
        <begin position="383"/>
        <end position="401"/>
    </location>
</feature>
<dbReference type="FunFam" id="1.20.1250.20:FF:000197">
    <property type="entry name" value="Siderophore iron transporter 1"/>
    <property type="match status" value="1"/>
</dbReference>
<dbReference type="InterPro" id="IPR036259">
    <property type="entry name" value="MFS_trans_sf"/>
</dbReference>
<dbReference type="PANTHER" id="PTHR23501">
    <property type="entry name" value="MAJOR FACILITATOR SUPERFAMILY"/>
    <property type="match status" value="1"/>
</dbReference>
<feature type="transmembrane region" description="Helical" evidence="9">
    <location>
        <begin position="153"/>
        <end position="173"/>
    </location>
</feature>
<evidence type="ECO:0000256" key="8">
    <source>
        <dbReference type="SAM" id="MobiDB-lite"/>
    </source>
</evidence>
<accession>A0A5P8N8R0</accession>
<sequence>MSDSEKASEPIAPMETEKTNNESSLDHNAHYNETKAIVLRKAEIQANQYKGNILLKLILLFAAFLIGYGYGLDANIRYVYTAWASSSYGEHSLISTIGVINGVTGAASQIVYARLSDVFGRLTLLITSIVFYVIGTIIQSQAYDIQRYCAGSFFYNLGYVGVLLMVLLILSDVSSLRWRLFYSFVPALPYIINTWISGNISTAVGLTNWSWGIGMWAFIFPLSSLPFIGCLLHMKWLARKDPEYIEVNQRQTYFQKYGFVKSITEVLWRVDALGLFVMIVSLGCILAPLTLAAGVRDTWKSGKIIGPLVLGFVLLPIFWAVEKYIAKYPLAPPALVRDRGVWSALAMSLLLDFIYYMAADYMYTVLIVAMNQSYTSASRITSLYSFVSMVWAPFFSLVVVYVRRLKPFIILGCSLWFLACGLLYHFRGGESAKAGVIGAYVVWGIGTTMFSYPINVSLQSSVTHEHMATVTALSYTMFRIGSAIGNSVSGAIWTQLLPARLEQDLGNATLAASVYSSPYVFVTEYAWGSAEREAVVESYKYIQKKETIVAICFCALLVFFSLFLRDPVLTDKVAYDEDEDSVVSDDVVKSNDKFFDATVGKIFGRSKRDGVTGSTAPDSDKLSA</sequence>
<dbReference type="EMBL" id="MK890546">
    <property type="protein sequence ID" value="QFR37051.1"/>
    <property type="molecule type" value="Genomic_DNA"/>
</dbReference>
<feature type="transmembrane region" description="Helical" evidence="9">
    <location>
        <begin position="408"/>
        <end position="426"/>
    </location>
</feature>
<evidence type="ECO:0000256" key="3">
    <source>
        <dbReference type="ARBA" id="ARBA00022448"/>
    </source>
</evidence>
<evidence type="ECO:0000256" key="5">
    <source>
        <dbReference type="ARBA" id="ARBA00022989"/>
    </source>
</evidence>
<proteinExistence type="inferred from homology"/>
<feature type="transmembrane region" description="Helical" evidence="9">
    <location>
        <begin position="341"/>
        <end position="363"/>
    </location>
</feature>
<dbReference type="PANTHER" id="PTHR23501:SF92">
    <property type="entry name" value="GLUTATHIONE EXCHANGER 1-RELATED"/>
    <property type="match status" value="1"/>
</dbReference>
<dbReference type="Gene3D" id="1.20.1250.20">
    <property type="entry name" value="MFS general substrate transporter like domains"/>
    <property type="match status" value="2"/>
</dbReference>
<feature type="region of interest" description="Disordered" evidence="8">
    <location>
        <begin position="1"/>
        <end position="26"/>
    </location>
</feature>
<feature type="transmembrane region" description="Helical" evidence="9">
    <location>
        <begin position="547"/>
        <end position="564"/>
    </location>
</feature>
<feature type="transmembrane region" description="Helical" evidence="9">
    <location>
        <begin position="209"/>
        <end position="232"/>
    </location>
</feature>
<keyword evidence="7 9" id="KW-0472">Membrane</keyword>
<evidence type="ECO:0000256" key="9">
    <source>
        <dbReference type="SAM" id="Phobius"/>
    </source>
</evidence>
<dbReference type="InterPro" id="IPR011701">
    <property type="entry name" value="MFS"/>
</dbReference>
<dbReference type="GO" id="GO:0005768">
    <property type="term" value="C:endosome"/>
    <property type="evidence" value="ECO:0007669"/>
    <property type="project" value="TreeGrafter"/>
</dbReference>
<feature type="transmembrane region" description="Helical" evidence="9">
    <location>
        <begin position="122"/>
        <end position="141"/>
    </location>
</feature>
<evidence type="ECO:0000256" key="2">
    <source>
        <dbReference type="ARBA" id="ARBA00008335"/>
    </source>
</evidence>
<keyword evidence="4 9" id="KW-0812">Transmembrane</keyword>
<dbReference type="SUPFAM" id="SSF103473">
    <property type="entry name" value="MFS general substrate transporter"/>
    <property type="match status" value="2"/>
</dbReference>
<evidence type="ECO:0000313" key="10">
    <source>
        <dbReference type="EMBL" id="QFR37051.1"/>
    </source>
</evidence>
<protein>
    <submittedName>
        <fullName evidence="10">MFS transporter</fullName>
    </submittedName>
</protein>
<feature type="transmembrane region" description="Helical" evidence="9">
    <location>
        <begin position="53"/>
        <end position="72"/>
    </location>
</feature>
<feature type="transmembrane region" description="Helical" evidence="9">
    <location>
        <begin position="266"/>
        <end position="292"/>
    </location>
</feature>
<evidence type="ECO:0000256" key="1">
    <source>
        <dbReference type="ARBA" id="ARBA00004127"/>
    </source>
</evidence>
<name>A0A5P8N8R0_9ASCO</name>
<dbReference type="GO" id="GO:0005774">
    <property type="term" value="C:vacuolar membrane"/>
    <property type="evidence" value="ECO:0007669"/>
    <property type="project" value="TreeGrafter"/>
</dbReference>
<keyword evidence="6" id="KW-0406">Ion transport</keyword>
<feature type="compositionally biased region" description="Basic and acidic residues" evidence="8">
    <location>
        <begin position="15"/>
        <end position="26"/>
    </location>
</feature>
<feature type="region of interest" description="Disordered" evidence="8">
    <location>
        <begin position="605"/>
        <end position="624"/>
    </location>
</feature>
<evidence type="ECO:0000256" key="6">
    <source>
        <dbReference type="ARBA" id="ARBA00023065"/>
    </source>
</evidence>
<dbReference type="GO" id="GO:0005886">
    <property type="term" value="C:plasma membrane"/>
    <property type="evidence" value="ECO:0007669"/>
    <property type="project" value="TreeGrafter"/>
</dbReference>
<dbReference type="AlphaFoldDB" id="A0A5P8N8R0"/>
<keyword evidence="3" id="KW-0813">Transport</keyword>
<gene>
    <name evidence="10" type="ORF">g414</name>
</gene>
<organism evidence="10">
    <name type="scientific">Cyberlindnera americana</name>
    <dbReference type="NCBI Taxonomy" id="36016"/>
    <lineage>
        <taxon>Eukaryota</taxon>
        <taxon>Fungi</taxon>
        <taxon>Dikarya</taxon>
        <taxon>Ascomycota</taxon>
        <taxon>Saccharomycotina</taxon>
        <taxon>Saccharomycetes</taxon>
        <taxon>Phaffomycetales</taxon>
        <taxon>Phaffomycetaceae</taxon>
        <taxon>Cyberlindnera</taxon>
    </lineage>
</organism>
<feature type="transmembrane region" description="Helical" evidence="9">
    <location>
        <begin position="180"/>
        <end position="197"/>
    </location>
</feature>
<feature type="transmembrane region" description="Helical" evidence="9">
    <location>
        <begin position="432"/>
        <end position="452"/>
    </location>
</feature>
<evidence type="ECO:0000256" key="4">
    <source>
        <dbReference type="ARBA" id="ARBA00022692"/>
    </source>
</evidence>
<dbReference type="Pfam" id="PF07690">
    <property type="entry name" value="MFS_1"/>
    <property type="match status" value="1"/>
</dbReference>
<keyword evidence="5 9" id="KW-1133">Transmembrane helix</keyword>